<evidence type="ECO:0000313" key="2">
    <source>
        <dbReference type="Proteomes" id="UP001595711"/>
    </source>
</evidence>
<accession>A0ABV7VF15</accession>
<dbReference type="RefSeq" id="WP_379726096.1">
    <property type="nucleotide sequence ID" value="NZ_JBHRYJ010000002.1"/>
</dbReference>
<dbReference type="Pfam" id="PF07310">
    <property type="entry name" value="PAS_5"/>
    <property type="match status" value="1"/>
</dbReference>
<comment type="caution">
    <text evidence="1">The sequence shown here is derived from an EMBL/GenBank/DDBJ whole genome shotgun (WGS) entry which is preliminary data.</text>
</comment>
<reference evidence="2" key="1">
    <citation type="journal article" date="2019" name="Int. J. Syst. Evol. Microbiol.">
        <title>The Global Catalogue of Microorganisms (GCM) 10K type strain sequencing project: providing services to taxonomists for standard genome sequencing and annotation.</title>
        <authorList>
            <consortium name="The Broad Institute Genomics Platform"/>
            <consortium name="The Broad Institute Genome Sequencing Center for Infectious Disease"/>
            <person name="Wu L."/>
            <person name="Ma J."/>
        </authorList>
    </citation>
    <scope>NUCLEOTIDE SEQUENCE [LARGE SCALE GENOMIC DNA]</scope>
    <source>
        <strain evidence="2">KCTC 42182</strain>
    </source>
</reference>
<name>A0ABV7VF15_9PROT</name>
<proteinExistence type="predicted"/>
<dbReference type="EMBL" id="JBHRYJ010000002">
    <property type="protein sequence ID" value="MFC3676109.1"/>
    <property type="molecule type" value="Genomic_DNA"/>
</dbReference>
<sequence>MPTADEDRLAALRDDLIAGRLTAAAGLFDGYGVDPPIVVWNPEPHAVPTPQLSFLLRYWQGLQDIAGRVAPDRIDPLQMRPALGHIMLLDVLDGGADYRYRLYGSEIAQRAGFDMTGKCTSELPTGSLASRFFIAVYQAVLLRPQPVYTWHQMPVDITVNTWHRLVLPLHGPDGTVTRLLAGNVGTDFDRSAR</sequence>
<dbReference type="Proteomes" id="UP001595711">
    <property type="component" value="Unassembled WGS sequence"/>
</dbReference>
<dbReference type="InterPro" id="IPR009922">
    <property type="entry name" value="DUF1457"/>
</dbReference>
<protein>
    <submittedName>
        <fullName evidence="1">PAS domain-containing protein</fullName>
    </submittedName>
</protein>
<evidence type="ECO:0000313" key="1">
    <source>
        <dbReference type="EMBL" id="MFC3676109.1"/>
    </source>
</evidence>
<keyword evidence="2" id="KW-1185">Reference proteome</keyword>
<gene>
    <name evidence="1" type="ORF">ACFOOQ_11180</name>
</gene>
<organism evidence="1 2">
    <name type="scientific">Ferrovibrio xuzhouensis</name>
    <dbReference type="NCBI Taxonomy" id="1576914"/>
    <lineage>
        <taxon>Bacteria</taxon>
        <taxon>Pseudomonadati</taxon>
        <taxon>Pseudomonadota</taxon>
        <taxon>Alphaproteobacteria</taxon>
        <taxon>Rhodospirillales</taxon>
        <taxon>Rhodospirillaceae</taxon>
        <taxon>Ferrovibrio</taxon>
    </lineage>
</organism>